<sequence>MENEKSSSKVYSAIDTVDDDVPKNEYIDKLTLELFMNRTNYNKYLEKTDPTKYDKLKEYKIKLQKYMVDIIDMTNELIENPERPPNTEVGEAFSDYSKSIIKFFEMKEMEKGNSFYKRDDEEDENETLFDPEKMEKPRWSKYNVKKLYKNGVFF</sequence>
<proteinExistence type="predicted"/>
<dbReference type="EMBL" id="MN739659">
    <property type="protein sequence ID" value="QHT18752.1"/>
    <property type="molecule type" value="Genomic_DNA"/>
</dbReference>
<name>A0A6C0DQZ7_9ZZZZ</name>
<organism evidence="1">
    <name type="scientific">viral metagenome</name>
    <dbReference type="NCBI Taxonomy" id="1070528"/>
    <lineage>
        <taxon>unclassified sequences</taxon>
        <taxon>metagenomes</taxon>
        <taxon>organismal metagenomes</taxon>
    </lineage>
</organism>
<protein>
    <submittedName>
        <fullName evidence="1">Uncharacterized protein</fullName>
    </submittedName>
</protein>
<reference evidence="1" key="1">
    <citation type="journal article" date="2020" name="Nature">
        <title>Giant virus diversity and host interactions through global metagenomics.</title>
        <authorList>
            <person name="Schulz F."/>
            <person name="Roux S."/>
            <person name="Paez-Espino D."/>
            <person name="Jungbluth S."/>
            <person name="Walsh D.A."/>
            <person name="Denef V.J."/>
            <person name="McMahon K.D."/>
            <person name="Konstantinidis K.T."/>
            <person name="Eloe-Fadrosh E.A."/>
            <person name="Kyrpides N.C."/>
            <person name="Woyke T."/>
        </authorList>
    </citation>
    <scope>NUCLEOTIDE SEQUENCE</scope>
    <source>
        <strain evidence="1">GVMAG-M-3300023174-49</strain>
    </source>
</reference>
<dbReference type="AlphaFoldDB" id="A0A6C0DQZ7"/>
<accession>A0A6C0DQZ7</accession>
<evidence type="ECO:0000313" key="1">
    <source>
        <dbReference type="EMBL" id="QHT18752.1"/>
    </source>
</evidence>